<dbReference type="AlphaFoldDB" id="A7AXZ2"/>
<keyword evidence="1" id="KW-0812">Transmembrane</keyword>
<keyword evidence="1" id="KW-1133">Transmembrane helix</keyword>
<sequence length="216" mass="25517">MLLSFLFDYTVYNRILYNFLTINIFACVFFSFLWYDRGINTYIFYQEDILMIALKLTNVKACMSHLLLMDTFDSFLLIEGEIMTFNTFKIDGFIQKNFYTSEELEQMGTLPEYAYWKQLREYCFSLIKGKKTPLGFRFVFSLSPKNIARLIEQNKLGLNADDIQGLYLNLRYDSTGLQCITGTSFKSFSMDKSLEHAWDNMVQKFFQKKGLDFEIL</sequence>
<dbReference type="eggNOG" id="ENOG5032RA4">
    <property type="taxonomic scope" value="Bacteria"/>
</dbReference>
<accession>A7AXZ2</accession>
<dbReference type="EMBL" id="AAYG02000002">
    <property type="protein sequence ID" value="EDN79390.1"/>
    <property type="molecule type" value="Genomic_DNA"/>
</dbReference>
<evidence type="ECO:0000256" key="1">
    <source>
        <dbReference type="SAM" id="Phobius"/>
    </source>
</evidence>
<reference evidence="2 3" key="2">
    <citation type="submission" date="2007-06" db="EMBL/GenBank/DDBJ databases">
        <title>Draft genome sequence of Ruminococcus gnavus (ATCC 29149).</title>
        <authorList>
            <person name="Sudarsanam P."/>
            <person name="Ley R."/>
            <person name="Guruge J."/>
            <person name="Turnbaugh P.J."/>
            <person name="Mahowald M."/>
            <person name="Liep D."/>
            <person name="Gordon J."/>
        </authorList>
    </citation>
    <scope>NUCLEOTIDE SEQUENCE [LARGE SCALE GENOMIC DNA]</scope>
    <source>
        <strain evidence="2 3">ATCC 29149</strain>
    </source>
</reference>
<feature type="transmembrane region" description="Helical" evidence="1">
    <location>
        <begin position="15"/>
        <end position="35"/>
    </location>
</feature>
<dbReference type="Proteomes" id="UP000004410">
    <property type="component" value="Unassembled WGS sequence"/>
</dbReference>
<name>A7AXZ2_MEDG7</name>
<evidence type="ECO:0000313" key="3">
    <source>
        <dbReference type="Proteomes" id="UP000004410"/>
    </source>
</evidence>
<protein>
    <submittedName>
        <fullName evidence="2">Uncharacterized protein</fullName>
    </submittedName>
</protein>
<evidence type="ECO:0000313" key="2">
    <source>
        <dbReference type="EMBL" id="EDN79390.1"/>
    </source>
</evidence>
<dbReference type="PaxDb" id="411470-RUMGNA_00158"/>
<gene>
    <name evidence="2" type="ORF">RUMGNA_00158</name>
</gene>
<keyword evidence="1" id="KW-0472">Membrane</keyword>
<dbReference type="InterPro" id="IPR043779">
    <property type="entry name" value="DUF5721"/>
</dbReference>
<dbReference type="Pfam" id="PF18988">
    <property type="entry name" value="DUF5721"/>
    <property type="match status" value="1"/>
</dbReference>
<organism evidence="2 3">
    <name type="scientific">Mediterraneibacter gnavus (strain ATCC 29149 / DSM 114966 / JCM 6515 / VPI C7-9)</name>
    <name type="common">Ruminococcus gnavus</name>
    <dbReference type="NCBI Taxonomy" id="411470"/>
    <lineage>
        <taxon>Bacteria</taxon>
        <taxon>Bacillati</taxon>
        <taxon>Bacillota</taxon>
        <taxon>Clostridia</taxon>
        <taxon>Lachnospirales</taxon>
        <taxon>Lachnospiraceae</taxon>
        <taxon>Mediterraneibacter</taxon>
    </lineage>
</organism>
<proteinExistence type="predicted"/>
<reference evidence="2 3" key="1">
    <citation type="submission" date="2007-04" db="EMBL/GenBank/DDBJ databases">
        <authorList>
            <person name="Fulton L."/>
            <person name="Clifton S."/>
            <person name="Fulton B."/>
            <person name="Xu J."/>
            <person name="Minx P."/>
            <person name="Pepin K.H."/>
            <person name="Johnson M."/>
            <person name="Thiruvilangam P."/>
            <person name="Bhonagiri V."/>
            <person name="Nash W.E."/>
            <person name="Mardis E.R."/>
            <person name="Wilson R.K."/>
        </authorList>
    </citation>
    <scope>NUCLEOTIDE SEQUENCE [LARGE SCALE GENOMIC DNA]</scope>
    <source>
        <strain evidence="2 3">ATCC 29149</strain>
    </source>
</reference>
<comment type="caution">
    <text evidence="2">The sequence shown here is derived from an EMBL/GenBank/DDBJ whole genome shotgun (WGS) entry which is preliminary data.</text>
</comment>